<feature type="compositionally biased region" description="Low complexity" evidence="2">
    <location>
        <begin position="341"/>
        <end position="352"/>
    </location>
</feature>
<feature type="compositionally biased region" description="Low complexity" evidence="2">
    <location>
        <begin position="435"/>
        <end position="451"/>
    </location>
</feature>
<evidence type="ECO:0000256" key="2">
    <source>
        <dbReference type="SAM" id="MobiDB-lite"/>
    </source>
</evidence>
<feature type="compositionally biased region" description="Pro residues" evidence="2">
    <location>
        <begin position="1"/>
        <end position="15"/>
    </location>
</feature>
<feature type="region of interest" description="Disordered" evidence="2">
    <location>
        <begin position="611"/>
        <end position="638"/>
    </location>
</feature>
<feature type="coiled-coil region" evidence="1">
    <location>
        <begin position="754"/>
        <end position="788"/>
    </location>
</feature>
<reference evidence="4" key="1">
    <citation type="journal article" date="2020" name="Stud. Mycol.">
        <title>101 Dothideomycetes genomes: a test case for predicting lifestyles and emergence of pathogens.</title>
        <authorList>
            <person name="Haridas S."/>
            <person name="Albert R."/>
            <person name="Binder M."/>
            <person name="Bloem J."/>
            <person name="Labutti K."/>
            <person name="Salamov A."/>
            <person name="Andreopoulos B."/>
            <person name="Baker S."/>
            <person name="Barry K."/>
            <person name="Bills G."/>
            <person name="Bluhm B."/>
            <person name="Cannon C."/>
            <person name="Castanera R."/>
            <person name="Culley D."/>
            <person name="Daum C."/>
            <person name="Ezra D."/>
            <person name="Gonzalez J."/>
            <person name="Henrissat B."/>
            <person name="Kuo A."/>
            <person name="Liang C."/>
            <person name="Lipzen A."/>
            <person name="Lutzoni F."/>
            <person name="Magnuson J."/>
            <person name="Mondo S."/>
            <person name="Nolan M."/>
            <person name="Ohm R."/>
            <person name="Pangilinan J."/>
            <person name="Park H.-J."/>
            <person name="Ramirez L."/>
            <person name="Alfaro M."/>
            <person name="Sun H."/>
            <person name="Tritt A."/>
            <person name="Yoshinaga Y."/>
            <person name="Zwiers L.-H."/>
            <person name="Turgeon B."/>
            <person name="Goodwin S."/>
            <person name="Spatafora J."/>
            <person name="Crous P."/>
            <person name="Grigoriev I."/>
        </authorList>
    </citation>
    <scope>NUCLEOTIDE SEQUENCE</scope>
    <source>
        <strain evidence="4">CBS 175.79</strain>
    </source>
</reference>
<dbReference type="InterPro" id="IPR019607">
    <property type="entry name" value="Putative_zinc-finger_domain"/>
</dbReference>
<feature type="region of interest" description="Disordered" evidence="2">
    <location>
        <begin position="666"/>
        <end position="744"/>
    </location>
</feature>
<dbReference type="PANTHER" id="PTHR21563">
    <property type="entry name" value="ZINC FINGER C3H1 DOMAIN-CONTAINING PROTEIN"/>
    <property type="match status" value="1"/>
</dbReference>
<feature type="compositionally biased region" description="Polar residues" evidence="2">
    <location>
        <begin position="584"/>
        <end position="593"/>
    </location>
</feature>
<dbReference type="GeneID" id="54283278"/>
<feature type="compositionally biased region" description="Acidic residues" evidence="2">
    <location>
        <begin position="981"/>
        <end position="995"/>
    </location>
</feature>
<sequence>MANPQNPPFAIPPFPYQQLQYQAHPNPQAAPAHTQHASIAENYQNNGGLPGLNMTSYAPTPQTSQPNYGYWPPPPPPPPHVAPSPSSYGNLPFPIPPFFTQNGVPIPPPPPPPLPPSVGSNLFPPVSQSPAQIHPAHPPAGAQHPRVSENSKEDKEDGEVSEPDAIVRSSASKHKHIAEPPRSVSHTLADSARTDPRKKLNGPAQQSAMDSTVAQDQMHHHSTPRNKQIPGLMADDAIQKRESSKQFIQVLSDNDIGFSALAAEGLDLDHLRRMYEELKLPLENKPTSPQVSVGSIAPTPAQSTAANGTARVTLQPTQKPSPAPAVGHITHKRPESEKKPVASVAAANVPVKVAPPPVDRKDYVARLQAAKAAKQGTKPTPPQQTRPSQETPKPSVSTIASPAPGTPKSSSEASAAKAEEERLRKNELLKERLAKLTAQQRQAKTATAQAASEAAPSPVQRPLGPSQTAAPSPPQPSEPPQAQSVPPTPSFTGLPGLFMNASPATVPRAPSLEKPAAAAPATNGLSGRKRPAASDFEDSSTPRSGPIYTRPLGQSPLEHDSESMIIEVSDDEGSDMDIDDDQAETQPISTFTPPVQGIVDPQTVRSHLNIQDLPSRSGSVRPASTAISTPPAVRTPGASFALEEEAKRKEQEIMNLKLRIAEIKRKRQEEKAKKEAMGSSPAPQKVVSLPASEPVSALPSSPAPPPSGSPRIQTESIREPTGRVAAHTTTSVPPNANATAEWKRQRRAEIESGLLSLNAGLESRQARLAQLEAEMAKIRADETKYQQDRQKLVEELENLGVDTEGIPDEELQATKDAVIQETINAAIAEASRPLPQLDGASGHIFDTVPAYRDDLQSREAKPPGPPIEQVAAAPVVPPVKSDSPKTTAEPVPPVNATADLPLPPVDQLMPTTEVVKTDTVQDTDGNASTPRDVEEDFYSPEPAVLPETIAQSDADRPEVSRIPSPSEEGEVEMSESSSDSSSEEDSDEEDYEPEEPAAIPANVLDSLPKSNSSMPSSSGSSPLTSSNSSSDDEGDVYEPPDVNNASEEDGAVAPLQVTAGSTPAQSTSSGGAASPAIAIADDLAPELQSQVSPAQVISAAQPLQDLNDETERGPKPFLPYDSPLKKFKSYRYHPQFAQNVEGGFLSMTYSHQIDPEKPLCRFESVGGACNDPDCPDQHFRDMNITGEKLLVQLGTANPGTTPEEKQQWNDGLRLVLKELRQNNTKDPNGIAMEIANYRRRFLNDDTRVVNLK</sequence>
<dbReference type="RefSeq" id="XP_033383958.1">
    <property type="nucleotide sequence ID" value="XM_033525881.1"/>
</dbReference>
<dbReference type="GO" id="GO:0000178">
    <property type="term" value="C:exosome (RNase complex)"/>
    <property type="evidence" value="ECO:0007669"/>
    <property type="project" value="TreeGrafter"/>
</dbReference>
<evidence type="ECO:0000313" key="4">
    <source>
        <dbReference type="EMBL" id="KAF2015619.1"/>
    </source>
</evidence>
<name>A0A6A5XRT8_9PLEO</name>
<feature type="domain" description="Putative zinc-finger" evidence="3">
    <location>
        <begin position="1159"/>
        <end position="1180"/>
    </location>
</feature>
<feature type="region of interest" description="Disordered" evidence="2">
    <location>
        <begin position="854"/>
        <end position="1073"/>
    </location>
</feature>
<evidence type="ECO:0000259" key="3">
    <source>
        <dbReference type="Pfam" id="PF10650"/>
    </source>
</evidence>
<protein>
    <recommendedName>
        <fullName evidence="3">Putative zinc-finger domain-containing protein</fullName>
    </recommendedName>
</protein>
<organism evidence="4 5">
    <name type="scientific">Aaosphaeria arxii CBS 175.79</name>
    <dbReference type="NCBI Taxonomy" id="1450172"/>
    <lineage>
        <taxon>Eukaryota</taxon>
        <taxon>Fungi</taxon>
        <taxon>Dikarya</taxon>
        <taxon>Ascomycota</taxon>
        <taxon>Pezizomycotina</taxon>
        <taxon>Dothideomycetes</taxon>
        <taxon>Pleosporomycetidae</taxon>
        <taxon>Pleosporales</taxon>
        <taxon>Pleosporales incertae sedis</taxon>
        <taxon>Aaosphaeria</taxon>
    </lineage>
</organism>
<keyword evidence="5" id="KW-1185">Reference proteome</keyword>
<dbReference type="InterPro" id="IPR039278">
    <property type="entry name" value="Red1"/>
</dbReference>
<gene>
    <name evidence="4" type="ORF">BU24DRAFT_408818</name>
</gene>
<feature type="compositionally biased region" description="Basic and acidic residues" evidence="2">
    <location>
        <begin position="417"/>
        <end position="434"/>
    </location>
</feature>
<feature type="compositionally biased region" description="Basic and acidic residues" evidence="2">
    <location>
        <begin position="146"/>
        <end position="155"/>
    </location>
</feature>
<feature type="compositionally biased region" description="Polar residues" evidence="2">
    <location>
        <begin position="203"/>
        <end position="215"/>
    </location>
</feature>
<keyword evidence="1" id="KW-0175">Coiled coil</keyword>
<feature type="compositionally biased region" description="Low complexity" evidence="2">
    <location>
        <begin position="22"/>
        <end position="37"/>
    </location>
</feature>
<dbReference type="OrthoDB" id="1922977at2759"/>
<feature type="region of interest" description="Disordered" evidence="2">
    <location>
        <begin position="1"/>
        <end position="231"/>
    </location>
</feature>
<feature type="compositionally biased region" description="Polar residues" evidence="2">
    <location>
        <begin position="300"/>
        <end position="320"/>
    </location>
</feature>
<feature type="compositionally biased region" description="Basic and acidic residues" evidence="2">
    <location>
        <begin position="666"/>
        <end position="676"/>
    </location>
</feature>
<accession>A0A6A5XRT8</accession>
<dbReference type="Proteomes" id="UP000799778">
    <property type="component" value="Unassembled WGS sequence"/>
</dbReference>
<feature type="compositionally biased region" description="Acidic residues" evidence="2">
    <location>
        <begin position="568"/>
        <end position="583"/>
    </location>
</feature>
<feature type="compositionally biased region" description="Polar residues" evidence="2">
    <location>
        <begin position="918"/>
        <end position="929"/>
    </location>
</feature>
<dbReference type="PANTHER" id="PTHR21563:SF3">
    <property type="entry name" value="ZINC FINGER C3H1 DOMAIN-CONTAINING PROTEIN"/>
    <property type="match status" value="1"/>
</dbReference>
<dbReference type="GO" id="GO:0005634">
    <property type="term" value="C:nucleus"/>
    <property type="evidence" value="ECO:0007669"/>
    <property type="project" value="TreeGrafter"/>
</dbReference>
<evidence type="ECO:0000256" key="1">
    <source>
        <dbReference type="SAM" id="Coils"/>
    </source>
</evidence>
<feature type="compositionally biased region" description="Polar residues" evidence="2">
    <location>
        <begin position="41"/>
        <end position="67"/>
    </location>
</feature>
<feature type="region of interest" description="Disordered" evidence="2">
    <location>
        <begin position="284"/>
        <end position="597"/>
    </location>
</feature>
<dbReference type="Pfam" id="PF10650">
    <property type="entry name" value="zf-C3H1"/>
    <property type="match status" value="1"/>
</dbReference>
<feature type="compositionally biased region" description="Low complexity" evidence="2">
    <location>
        <begin position="1006"/>
        <end position="1029"/>
    </location>
</feature>
<dbReference type="AlphaFoldDB" id="A0A6A5XRT8"/>
<feature type="compositionally biased region" description="Low complexity" evidence="2">
    <location>
        <begin position="1058"/>
        <end position="1073"/>
    </location>
</feature>
<feature type="compositionally biased region" description="Low complexity" evidence="2">
    <location>
        <begin position="128"/>
        <end position="145"/>
    </location>
</feature>
<feature type="compositionally biased region" description="Low complexity" evidence="2">
    <location>
        <begin position="688"/>
        <end position="700"/>
    </location>
</feature>
<feature type="compositionally biased region" description="Pro residues" evidence="2">
    <location>
        <begin position="105"/>
        <end position="116"/>
    </location>
</feature>
<evidence type="ECO:0000313" key="5">
    <source>
        <dbReference type="Proteomes" id="UP000799778"/>
    </source>
</evidence>
<proteinExistence type="predicted"/>
<dbReference type="EMBL" id="ML978069">
    <property type="protein sequence ID" value="KAF2015619.1"/>
    <property type="molecule type" value="Genomic_DNA"/>
</dbReference>
<feature type="compositionally biased region" description="Polar residues" evidence="2">
    <location>
        <begin position="727"/>
        <end position="738"/>
    </location>
</feature>
<feature type="compositionally biased region" description="Pro residues" evidence="2">
    <location>
        <begin position="71"/>
        <end position="82"/>
    </location>
</feature>
<feature type="compositionally biased region" description="Polar residues" evidence="2">
    <location>
        <begin position="385"/>
        <end position="400"/>
    </location>
</feature>